<keyword evidence="3" id="KW-1185">Reference proteome</keyword>
<name>A0ABS3UN06_9ACTN</name>
<reference evidence="2 3" key="1">
    <citation type="submission" date="2021-03" db="EMBL/GenBank/DDBJ databases">
        <title>Actinoplanes flavus sp. nov., a novel actinomycete isolated from Coconut Palm rhizosphere soil.</title>
        <authorList>
            <person name="Luo X."/>
        </authorList>
    </citation>
    <scope>NUCLEOTIDE SEQUENCE [LARGE SCALE GENOMIC DNA]</scope>
    <source>
        <strain evidence="2 3">NEAU-H7</strain>
    </source>
</reference>
<protein>
    <submittedName>
        <fullName evidence="2">Uncharacterized protein</fullName>
    </submittedName>
</protein>
<sequence length="353" mass="37702">MPTPDDVDAFIAALAPLTGEPDSDEPGPVRRRPGTAGVFEQRVRVARQVSEFVEIDPAPEVLWAGSAVTGASVADGTLVAIPLTRAPGTITVTTDLTRPVQRSRSRRLDRPDVHRHTEALHEILGESPAGTPATDARIEPIGTLEEGLVRFGLNRLPPAWEIDATAHSTVLGLFSQTSHQVAFTPDGPRFFTGDVTLHEIRTHAGPGSPPCYLSTVAYGHMVLVLAEGAATGTRIRAALSAAWRAAVGPRTGLTNGHRDTLSRVTITAAPVRADPADDLASWFRDWLWANGNRPAAPLRYTVRHMAAPGDPVRVTRIAEPVRALGDGDYRAAKATWTGSVARTRRPGPGSTPR</sequence>
<evidence type="ECO:0000313" key="2">
    <source>
        <dbReference type="EMBL" id="MBO3740152.1"/>
    </source>
</evidence>
<dbReference type="InterPro" id="IPR036359">
    <property type="entry name" value="Thiol_cytolysin_sf"/>
</dbReference>
<evidence type="ECO:0000313" key="3">
    <source>
        <dbReference type="Proteomes" id="UP000679690"/>
    </source>
</evidence>
<dbReference type="EMBL" id="JAGFNS010000014">
    <property type="protein sequence ID" value="MBO3740152.1"/>
    <property type="molecule type" value="Genomic_DNA"/>
</dbReference>
<dbReference type="Gene3D" id="3.40.30.40">
    <property type="entry name" value="Perfringolysin"/>
    <property type="match status" value="1"/>
</dbReference>
<evidence type="ECO:0000256" key="1">
    <source>
        <dbReference type="SAM" id="MobiDB-lite"/>
    </source>
</evidence>
<comment type="caution">
    <text evidence="2">The sequence shown here is derived from an EMBL/GenBank/DDBJ whole genome shotgun (WGS) entry which is preliminary data.</text>
</comment>
<dbReference type="Proteomes" id="UP000679690">
    <property type="component" value="Unassembled WGS sequence"/>
</dbReference>
<dbReference type="RefSeq" id="WP_208469344.1">
    <property type="nucleotide sequence ID" value="NZ_JAGFNS010000014.1"/>
</dbReference>
<organism evidence="2 3">
    <name type="scientific">Actinoplanes flavus</name>
    <dbReference type="NCBI Taxonomy" id="2820290"/>
    <lineage>
        <taxon>Bacteria</taxon>
        <taxon>Bacillati</taxon>
        <taxon>Actinomycetota</taxon>
        <taxon>Actinomycetes</taxon>
        <taxon>Micromonosporales</taxon>
        <taxon>Micromonosporaceae</taxon>
        <taxon>Actinoplanes</taxon>
    </lineage>
</organism>
<accession>A0ABS3UN06</accession>
<proteinExistence type="predicted"/>
<dbReference type="Gene3D" id="3.90.840.10">
    <property type="entry name" value="Thiol-activated cytolysin superfamily/Thiol-activated cytolysin, alpha-beta domain"/>
    <property type="match status" value="1"/>
</dbReference>
<dbReference type="InterPro" id="IPR036363">
    <property type="entry name" value="Thiol_cytolysin_ab_sf"/>
</dbReference>
<dbReference type="SUPFAM" id="SSF56978">
    <property type="entry name" value="Perfringolysin"/>
    <property type="match status" value="1"/>
</dbReference>
<feature type="region of interest" description="Disordered" evidence="1">
    <location>
        <begin position="15"/>
        <end position="35"/>
    </location>
</feature>
<gene>
    <name evidence="2" type="ORF">J5X75_21855</name>
</gene>